<organism evidence="2 3">
    <name type="scientific">Virgibacillus indicus</name>
    <dbReference type="NCBI Taxonomy" id="2024554"/>
    <lineage>
        <taxon>Bacteria</taxon>
        <taxon>Bacillati</taxon>
        <taxon>Bacillota</taxon>
        <taxon>Bacilli</taxon>
        <taxon>Bacillales</taxon>
        <taxon>Bacillaceae</taxon>
        <taxon>Virgibacillus</taxon>
    </lineage>
</organism>
<dbReference type="OrthoDB" id="2721080at2"/>
<feature type="chain" id="PRO_5038574609" description="DUF4825 domain-containing protein" evidence="1">
    <location>
        <begin position="19"/>
        <end position="150"/>
    </location>
</feature>
<reference evidence="2 3" key="1">
    <citation type="submission" date="2017-08" db="EMBL/GenBank/DDBJ databases">
        <title>Virgibacillus indicus sp. nov. and Virgibacillus profoundi sp. nov, two moderately halophilic bacteria isolated from marine sediment by using the Microfluidic Streak Plate.</title>
        <authorList>
            <person name="Xu B."/>
            <person name="Hu B."/>
            <person name="Wang J."/>
            <person name="Zhu Y."/>
            <person name="Huang L."/>
            <person name="Du W."/>
            <person name="Huang Y."/>
        </authorList>
    </citation>
    <scope>NUCLEOTIDE SEQUENCE [LARGE SCALE GENOMIC DNA]</scope>
    <source>
        <strain evidence="2 3">IO3-P2-C2</strain>
    </source>
</reference>
<evidence type="ECO:0008006" key="4">
    <source>
        <dbReference type="Google" id="ProtNLM"/>
    </source>
</evidence>
<gene>
    <name evidence="2" type="ORF">CIL03_18745</name>
</gene>
<evidence type="ECO:0000313" key="3">
    <source>
        <dbReference type="Proteomes" id="UP000216498"/>
    </source>
</evidence>
<dbReference type="PROSITE" id="PS51257">
    <property type="entry name" value="PROKAR_LIPOPROTEIN"/>
    <property type="match status" value="1"/>
</dbReference>
<keyword evidence="1" id="KW-0732">Signal</keyword>
<dbReference type="AlphaFoldDB" id="A0A265N6V0"/>
<evidence type="ECO:0000256" key="1">
    <source>
        <dbReference type="SAM" id="SignalP"/>
    </source>
</evidence>
<dbReference type="EMBL" id="NPMS01000016">
    <property type="protein sequence ID" value="OZU87066.1"/>
    <property type="molecule type" value="Genomic_DNA"/>
</dbReference>
<dbReference type="Proteomes" id="UP000216498">
    <property type="component" value="Unassembled WGS sequence"/>
</dbReference>
<accession>A0A265N6V0</accession>
<keyword evidence="3" id="KW-1185">Reference proteome</keyword>
<evidence type="ECO:0000313" key="2">
    <source>
        <dbReference type="EMBL" id="OZU87066.1"/>
    </source>
</evidence>
<proteinExistence type="predicted"/>
<sequence length="150" mass="17537">MNKQFIFPILLFVFLLSACTSEDELSGQTFDVAYIPGPVSQEDFDNPNRYDSIMTLEFLDGKVITNSIDYKKGTYELIDDELIVHFESDNEYLKIEFKVNESDKDFSKYSATIHNAEYEITDTEQISRFKNLTNRLIKDMPIEFLREESL</sequence>
<dbReference type="RefSeq" id="WP_094887414.1">
    <property type="nucleotide sequence ID" value="NZ_NPMS01000016.1"/>
</dbReference>
<comment type="caution">
    <text evidence="2">The sequence shown here is derived from an EMBL/GenBank/DDBJ whole genome shotgun (WGS) entry which is preliminary data.</text>
</comment>
<feature type="signal peptide" evidence="1">
    <location>
        <begin position="1"/>
        <end position="18"/>
    </location>
</feature>
<name>A0A265N6V0_9BACI</name>
<protein>
    <recommendedName>
        <fullName evidence="4">DUF4825 domain-containing protein</fullName>
    </recommendedName>
</protein>